<evidence type="ECO:0000256" key="1">
    <source>
        <dbReference type="ARBA" id="ARBA00005234"/>
    </source>
</evidence>
<dbReference type="InterPro" id="IPR038765">
    <property type="entry name" value="Papain-like_cys_pep_sf"/>
</dbReference>
<keyword evidence="3" id="KW-0378">Hydrolase</keyword>
<accession>F8PHQ8</accession>
<evidence type="ECO:0000256" key="3">
    <source>
        <dbReference type="ARBA" id="ARBA00022801"/>
    </source>
</evidence>
<sequence length="81" mass="9317">YWEKDIWIIPIHRPLLVGHWVSCIAHLSTKQLHLFDSLGDRREWKADVKVSGLSCTRQPLKDSIGYYDTNNKAASHSQSTP</sequence>
<dbReference type="STRING" id="936435.F8PHQ8"/>
<evidence type="ECO:0000256" key="2">
    <source>
        <dbReference type="ARBA" id="ARBA00022670"/>
    </source>
</evidence>
<keyword evidence="2" id="KW-0645">Protease</keyword>
<dbReference type="InterPro" id="IPR003653">
    <property type="entry name" value="Peptidase_C48_C"/>
</dbReference>
<dbReference type="Proteomes" id="UP000008063">
    <property type="component" value="Unassembled WGS sequence"/>
</dbReference>
<dbReference type="GO" id="GO:0008234">
    <property type="term" value="F:cysteine-type peptidase activity"/>
    <property type="evidence" value="ECO:0007669"/>
    <property type="project" value="InterPro"/>
</dbReference>
<protein>
    <recommendedName>
        <fullName evidence="4">Ubiquitin-like protease family profile domain-containing protein</fullName>
    </recommendedName>
</protein>
<name>F8PHQ8_SERL3</name>
<dbReference type="Pfam" id="PF02902">
    <property type="entry name" value="Peptidase_C48"/>
    <property type="match status" value="1"/>
</dbReference>
<evidence type="ECO:0000259" key="4">
    <source>
        <dbReference type="Pfam" id="PF02902"/>
    </source>
</evidence>
<evidence type="ECO:0000313" key="5">
    <source>
        <dbReference type="EMBL" id="EGO05055.1"/>
    </source>
</evidence>
<reference evidence="6" key="1">
    <citation type="journal article" date="2011" name="Science">
        <title>The plant cell wall-decomposing machinery underlies the functional diversity of forest fungi.</title>
        <authorList>
            <person name="Eastwood D.C."/>
            <person name="Floudas D."/>
            <person name="Binder M."/>
            <person name="Majcherczyk A."/>
            <person name="Schneider P."/>
            <person name="Aerts A."/>
            <person name="Asiegbu F.O."/>
            <person name="Baker S.E."/>
            <person name="Barry K."/>
            <person name="Bendiksby M."/>
            <person name="Blumentritt M."/>
            <person name="Coutinho P.M."/>
            <person name="Cullen D."/>
            <person name="de Vries R.P."/>
            <person name="Gathman A."/>
            <person name="Goodell B."/>
            <person name="Henrissat B."/>
            <person name="Ihrmark K."/>
            <person name="Kauserud H."/>
            <person name="Kohler A."/>
            <person name="LaButti K."/>
            <person name="Lapidus A."/>
            <person name="Lavin J.L."/>
            <person name="Lee Y.-H."/>
            <person name="Lindquist E."/>
            <person name="Lilly W."/>
            <person name="Lucas S."/>
            <person name="Morin E."/>
            <person name="Murat C."/>
            <person name="Oguiza J.A."/>
            <person name="Park J."/>
            <person name="Pisabarro A.G."/>
            <person name="Riley R."/>
            <person name="Rosling A."/>
            <person name="Salamov A."/>
            <person name="Schmidt O."/>
            <person name="Schmutz J."/>
            <person name="Skrede I."/>
            <person name="Stenlid J."/>
            <person name="Wiebenga A."/>
            <person name="Xie X."/>
            <person name="Kuees U."/>
            <person name="Hibbett D.S."/>
            <person name="Hoffmeister D."/>
            <person name="Hoegberg N."/>
            <person name="Martin F."/>
            <person name="Grigoriev I.V."/>
            <person name="Watkinson S.C."/>
        </authorList>
    </citation>
    <scope>NUCLEOTIDE SEQUENCE [LARGE SCALE GENOMIC DNA]</scope>
    <source>
        <strain evidence="6">strain S7.3</strain>
    </source>
</reference>
<comment type="similarity">
    <text evidence="1">Belongs to the peptidase C48 family.</text>
</comment>
<dbReference type="SUPFAM" id="SSF54001">
    <property type="entry name" value="Cysteine proteinases"/>
    <property type="match status" value="1"/>
</dbReference>
<dbReference type="Gene3D" id="3.40.395.10">
    <property type="entry name" value="Adenoviral Proteinase, Chain A"/>
    <property type="match status" value="1"/>
</dbReference>
<dbReference type="EMBL" id="GL945474">
    <property type="protein sequence ID" value="EGO05055.1"/>
    <property type="molecule type" value="Genomic_DNA"/>
</dbReference>
<dbReference type="GO" id="GO:0019783">
    <property type="term" value="F:ubiquitin-like protein peptidase activity"/>
    <property type="evidence" value="ECO:0007669"/>
    <property type="project" value="UniProtKB-ARBA"/>
</dbReference>
<dbReference type="HOGENOM" id="CLU_2580460_0_0_1"/>
<evidence type="ECO:0000313" key="6">
    <source>
        <dbReference type="Proteomes" id="UP000008063"/>
    </source>
</evidence>
<organism evidence="6">
    <name type="scientific">Serpula lacrymans var. lacrymans (strain S7.3)</name>
    <name type="common">Dry rot fungus</name>
    <dbReference type="NCBI Taxonomy" id="936435"/>
    <lineage>
        <taxon>Eukaryota</taxon>
        <taxon>Fungi</taxon>
        <taxon>Dikarya</taxon>
        <taxon>Basidiomycota</taxon>
        <taxon>Agaricomycotina</taxon>
        <taxon>Agaricomycetes</taxon>
        <taxon>Agaricomycetidae</taxon>
        <taxon>Boletales</taxon>
        <taxon>Coniophorineae</taxon>
        <taxon>Serpulaceae</taxon>
        <taxon>Serpula</taxon>
    </lineage>
</organism>
<proteinExistence type="inferred from homology"/>
<dbReference type="GO" id="GO:0006508">
    <property type="term" value="P:proteolysis"/>
    <property type="evidence" value="ECO:0007669"/>
    <property type="project" value="UniProtKB-KW"/>
</dbReference>
<feature type="domain" description="Ubiquitin-like protease family profile" evidence="4">
    <location>
        <begin position="2"/>
        <end position="43"/>
    </location>
</feature>
<dbReference type="InParanoid" id="F8PHQ8"/>
<keyword evidence="6" id="KW-1185">Reference proteome</keyword>
<gene>
    <name evidence="5" type="ORF">SERLA73DRAFT_44847</name>
</gene>
<dbReference type="OrthoDB" id="2976051at2759"/>
<feature type="non-terminal residue" evidence="5">
    <location>
        <position position="1"/>
    </location>
</feature>
<dbReference type="AlphaFoldDB" id="F8PHQ8"/>